<evidence type="ECO:0000256" key="1">
    <source>
        <dbReference type="ARBA" id="ARBA00004812"/>
    </source>
</evidence>
<dbReference type="RefSeq" id="WP_014801686.1">
    <property type="nucleotide sequence ID" value="NC_018020.1"/>
</dbReference>
<feature type="active site" evidence="11">
    <location>
        <position position="362"/>
    </location>
</feature>
<feature type="binding site" evidence="11">
    <location>
        <position position="243"/>
    </location>
    <ligand>
        <name>L-glutamine</name>
        <dbReference type="ChEBI" id="CHEBI:58359"/>
    </ligand>
</feature>
<feature type="binding site" evidence="11">
    <location>
        <position position="275"/>
    </location>
    <ligand>
        <name>L-glutamine</name>
        <dbReference type="ChEBI" id="CHEBI:58359"/>
    </ligand>
</feature>
<accession>I4B1K9</accession>
<dbReference type="SUPFAM" id="SSF52317">
    <property type="entry name" value="Class I glutamine amidotransferase-like"/>
    <property type="match status" value="1"/>
</dbReference>
<feature type="active site" description="Nucleophile" evidence="11">
    <location>
        <position position="271"/>
    </location>
</feature>
<dbReference type="OrthoDB" id="9804328at2"/>
<dbReference type="GO" id="GO:0006207">
    <property type="term" value="P:'de novo' pyrimidine nucleobase biosynthetic process"/>
    <property type="evidence" value="ECO:0007669"/>
    <property type="project" value="InterPro"/>
</dbReference>
<dbReference type="HAMAP" id="MF_01209">
    <property type="entry name" value="CPSase_S_chain"/>
    <property type="match status" value="1"/>
</dbReference>
<dbReference type="UniPathway" id="UPA00068">
    <property type="reaction ID" value="UER00171"/>
</dbReference>
<keyword evidence="4 11" id="KW-0436">Ligase</keyword>
<feature type="binding site" evidence="11">
    <location>
        <position position="315"/>
    </location>
    <ligand>
        <name>L-glutamine</name>
        <dbReference type="ChEBI" id="CHEBI:58359"/>
    </ligand>
</feature>
<feature type="binding site" evidence="11">
    <location>
        <position position="313"/>
    </location>
    <ligand>
        <name>L-glutamine</name>
        <dbReference type="ChEBI" id="CHEBI:58359"/>
    </ligand>
</feature>
<evidence type="ECO:0000256" key="6">
    <source>
        <dbReference type="ARBA" id="ARBA00022840"/>
    </source>
</evidence>
<dbReference type="GO" id="GO:0005524">
    <property type="term" value="F:ATP binding"/>
    <property type="evidence" value="ECO:0007669"/>
    <property type="project" value="UniProtKB-UniRule"/>
</dbReference>
<dbReference type="Gene3D" id="3.50.30.20">
    <property type="entry name" value="Carbamoyl-phosphate synthase small subunit, N-terminal domain"/>
    <property type="match status" value="1"/>
</dbReference>
<dbReference type="GO" id="GO:0006526">
    <property type="term" value="P:L-arginine biosynthetic process"/>
    <property type="evidence" value="ECO:0007669"/>
    <property type="project" value="UniProtKB-UniRule"/>
</dbReference>
<feature type="active site" evidence="11">
    <location>
        <position position="360"/>
    </location>
</feature>
<gene>
    <name evidence="11" type="primary">carA</name>
    <name evidence="13" type="ordered locus">Turpa_0512</name>
</gene>
<dbReference type="GO" id="GO:0004088">
    <property type="term" value="F:carbamoyl-phosphate synthase (glutamine-hydrolyzing) activity"/>
    <property type="evidence" value="ECO:0007669"/>
    <property type="project" value="UniProtKB-UniRule"/>
</dbReference>
<feature type="region of interest" description="CPSase" evidence="11">
    <location>
        <begin position="1"/>
        <end position="188"/>
    </location>
</feature>
<dbReference type="EMBL" id="CP002959">
    <property type="protein sequence ID" value="AFM11166.1"/>
    <property type="molecule type" value="Genomic_DNA"/>
</dbReference>
<dbReference type="InterPro" id="IPR036480">
    <property type="entry name" value="CarbP_synth_ssu_N_sf"/>
</dbReference>
<reference evidence="13 14" key="1">
    <citation type="submission" date="2012-06" db="EMBL/GenBank/DDBJ databases">
        <title>The complete chromosome of genome of Turneriella parva DSM 21527.</title>
        <authorList>
            <consortium name="US DOE Joint Genome Institute (JGI-PGF)"/>
            <person name="Lucas S."/>
            <person name="Han J."/>
            <person name="Lapidus A."/>
            <person name="Bruce D."/>
            <person name="Goodwin L."/>
            <person name="Pitluck S."/>
            <person name="Peters L."/>
            <person name="Kyrpides N."/>
            <person name="Mavromatis K."/>
            <person name="Ivanova N."/>
            <person name="Mikhailova N."/>
            <person name="Chertkov O."/>
            <person name="Detter J.C."/>
            <person name="Tapia R."/>
            <person name="Han C."/>
            <person name="Land M."/>
            <person name="Hauser L."/>
            <person name="Markowitz V."/>
            <person name="Cheng J.-F."/>
            <person name="Hugenholtz P."/>
            <person name="Woyke T."/>
            <person name="Wu D."/>
            <person name="Gronow S."/>
            <person name="Wellnitz S."/>
            <person name="Brambilla E."/>
            <person name="Klenk H.-P."/>
            <person name="Eisen J.A."/>
        </authorList>
    </citation>
    <scope>NUCLEOTIDE SEQUENCE [LARGE SCALE GENOMIC DNA]</scope>
    <source>
        <strain evidence="14">ATCC BAA-1111 / DSM 21527 / NCTC 11395 / H</strain>
    </source>
</reference>
<dbReference type="EC" id="6.3.5.5" evidence="11"/>
<dbReference type="AlphaFoldDB" id="I4B1K9"/>
<evidence type="ECO:0000259" key="12">
    <source>
        <dbReference type="SMART" id="SM01097"/>
    </source>
</evidence>
<evidence type="ECO:0000256" key="9">
    <source>
        <dbReference type="ARBA" id="ARBA00048816"/>
    </source>
</evidence>
<dbReference type="STRING" id="869212.Turpa_0512"/>
<feature type="binding site" evidence="11">
    <location>
        <position position="316"/>
    </location>
    <ligand>
        <name>L-glutamine</name>
        <dbReference type="ChEBI" id="CHEBI:58359"/>
    </ligand>
</feature>
<evidence type="ECO:0000256" key="10">
    <source>
        <dbReference type="ARBA" id="ARBA00049285"/>
    </source>
</evidence>
<keyword evidence="5 11" id="KW-0547">Nucleotide-binding</keyword>
<evidence type="ECO:0000313" key="14">
    <source>
        <dbReference type="Proteomes" id="UP000006048"/>
    </source>
</evidence>
<feature type="binding site" evidence="11">
    <location>
        <position position="53"/>
    </location>
    <ligand>
        <name>L-glutamine</name>
        <dbReference type="ChEBI" id="CHEBI:58359"/>
    </ligand>
</feature>
<comment type="subunit">
    <text evidence="11">Composed of two chains; the small (or glutamine) chain promotes the hydrolysis of glutamine to ammonia, which is used by the large (or ammonia) chain to synthesize carbamoyl phosphate. Tetramer of heterodimers (alpha,beta)4.</text>
</comment>
<comment type="function">
    <text evidence="11">Small subunit of the glutamine-dependent carbamoyl phosphate synthetase (CPSase). CPSase catalyzes the formation of carbamoyl phosphate from the ammonia moiety of glutamine, carbonate, and phosphate donated by ATP, constituting the first step of 2 biosynthetic pathways, one leading to arginine and/or urea and the other to pyrimidine nucleotides. The small subunit (glutamine amidotransferase) binds and cleaves glutamine to supply the large subunit with the substrate ammonia.</text>
</comment>
<feature type="binding site" evidence="11">
    <location>
        <position position="272"/>
    </location>
    <ligand>
        <name>L-glutamine</name>
        <dbReference type="ChEBI" id="CHEBI:58359"/>
    </ligand>
</feature>
<comment type="pathway">
    <text evidence="1 11">Pyrimidine metabolism; UMP biosynthesis via de novo pathway; (S)-dihydroorotate from bicarbonate: step 1/3.</text>
</comment>
<dbReference type="GO" id="GO:0044205">
    <property type="term" value="P:'de novo' UMP biosynthetic process"/>
    <property type="evidence" value="ECO:0007669"/>
    <property type="project" value="UniProtKB-UniRule"/>
</dbReference>
<dbReference type="InterPro" id="IPR029062">
    <property type="entry name" value="Class_I_gatase-like"/>
</dbReference>
<comment type="pathway">
    <text evidence="2 11">Amino-acid biosynthesis; L-arginine biosynthesis; carbamoyl phosphate from bicarbonate: step 1/1.</text>
</comment>
<dbReference type="SUPFAM" id="SSF52021">
    <property type="entry name" value="Carbamoyl phosphate synthetase, small subunit N-terminal domain"/>
    <property type="match status" value="1"/>
</dbReference>
<keyword evidence="11" id="KW-0055">Arginine biosynthesis</keyword>
<dbReference type="FunFam" id="3.50.30.20:FF:000001">
    <property type="entry name" value="Carbamoyl-phosphate synthase small chain"/>
    <property type="match status" value="1"/>
</dbReference>
<feature type="domain" description="Carbamoyl-phosphate synthase small subunit N-terminal" evidence="12">
    <location>
        <begin position="6"/>
        <end position="139"/>
    </location>
</feature>
<dbReference type="SMART" id="SM01097">
    <property type="entry name" value="CPSase_sm_chain"/>
    <property type="match status" value="1"/>
</dbReference>
<evidence type="ECO:0000256" key="3">
    <source>
        <dbReference type="ARBA" id="ARBA00007800"/>
    </source>
</evidence>
<dbReference type="PANTHER" id="PTHR43418:SF7">
    <property type="entry name" value="CARBAMOYL-PHOSPHATE SYNTHASE SMALL CHAIN"/>
    <property type="match status" value="1"/>
</dbReference>
<dbReference type="Pfam" id="PF00988">
    <property type="entry name" value="CPSase_sm_chain"/>
    <property type="match status" value="1"/>
</dbReference>
<evidence type="ECO:0000256" key="2">
    <source>
        <dbReference type="ARBA" id="ARBA00005077"/>
    </source>
</evidence>
<evidence type="ECO:0000256" key="7">
    <source>
        <dbReference type="ARBA" id="ARBA00022962"/>
    </source>
</evidence>
<protein>
    <recommendedName>
        <fullName evidence="11">Carbamoyl phosphate synthase small chain</fullName>
        <ecNumber evidence="11">6.3.5.5</ecNumber>
    </recommendedName>
    <alternativeName>
        <fullName evidence="11">Carbamoyl phosphate synthetase glutamine chain</fullName>
    </alternativeName>
</protein>
<dbReference type="PRINTS" id="PR00099">
    <property type="entry name" value="CPSGATASE"/>
</dbReference>
<organism evidence="13 14">
    <name type="scientific">Turneriella parva (strain ATCC BAA-1111 / DSM 21527 / NCTC 11395 / H)</name>
    <name type="common">Leptospira parva</name>
    <dbReference type="NCBI Taxonomy" id="869212"/>
    <lineage>
        <taxon>Bacteria</taxon>
        <taxon>Pseudomonadati</taxon>
        <taxon>Spirochaetota</taxon>
        <taxon>Spirochaetia</taxon>
        <taxon>Leptospirales</taxon>
        <taxon>Leptospiraceae</taxon>
        <taxon>Turneriella</taxon>
    </lineage>
</organism>
<dbReference type="CDD" id="cd01744">
    <property type="entry name" value="GATase1_CPSase"/>
    <property type="match status" value="1"/>
</dbReference>
<dbReference type="GO" id="GO:0006541">
    <property type="term" value="P:glutamine metabolic process"/>
    <property type="evidence" value="ECO:0007669"/>
    <property type="project" value="InterPro"/>
</dbReference>
<evidence type="ECO:0000313" key="13">
    <source>
        <dbReference type="EMBL" id="AFM11166.1"/>
    </source>
</evidence>
<evidence type="ECO:0000256" key="4">
    <source>
        <dbReference type="ARBA" id="ARBA00022598"/>
    </source>
</evidence>
<comment type="catalytic activity">
    <reaction evidence="9 11">
        <text>hydrogencarbonate + L-glutamine + 2 ATP + H2O = carbamoyl phosphate + L-glutamate + 2 ADP + phosphate + 2 H(+)</text>
        <dbReference type="Rhea" id="RHEA:18633"/>
        <dbReference type="ChEBI" id="CHEBI:15377"/>
        <dbReference type="ChEBI" id="CHEBI:15378"/>
        <dbReference type="ChEBI" id="CHEBI:17544"/>
        <dbReference type="ChEBI" id="CHEBI:29985"/>
        <dbReference type="ChEBI" id="CHEBI:30616"/>
        <dbReference type="ChEBI" id="CHEBI:43474"/>
        <dbReference type="ChEBI" id="CHEBI:58228"/>
        <dbReference type="ChEBI" id="CHEBI:58359"/>
        <dbReference type="ChEBI" id="CHEBI:456216"/>
        <dbReference type="EC" id="6.3.5.5"/>
    </reaction>
</comment>
<dbReference type="PROSITE" id="PS51273">
    <property type="entry name" value="GATASE_TYPE_1"/>
    <property type="match status" value="1"/>
</dbReference>
<dbReference type="KEGG" id="tpx:Turpa_0512"/>
<keyword evidence="11" id="KW-0028">Amino-acid biosynthesis</keyword>
<comment type="similarity">
    <text evidence="3 11">Belongs to the CarA family.</text>
</comment>
<dbReference type="PATRIC" id="fig|869212.3.peg.489"/>
<comment type="catalytic activity">
    <reaction evidence="10 11">
        <text>L-glutamine + H2O = L-glutamate + NH4(+)</text>
        <dbReference type="Rhea" id="RHEA:15889"/>
        <dbReference type="ChEBI" id="CHEBI:15377"/>
        <dbReference type="ChEBI" id="CHEBI:28938"/>
        <dbReference type="ChEBI" id="CHEBI:29985"/>
        <dbReference type="ChEBI" id="CHEBI:58359"/>
    </reaction>
</comment>
<name>I4B1K9_TURPD</name>
<proteinExistence type="inferred from homology"/>
<dbReference type="InterPro" id="IPR035686">
    <property type="entry name" value="CPSase_GATase1"/>
</dbReference>
<dbReference type="InterPro" id="IPR017926">
    <property type="entry name" value="GATASE"/>
</dbReference>
<evidence type="ECO:0000256" key="8">
    <source>
        <dbReference type="ARBA" id="ARBA00022975"/>
    </source>
</evidence>
<evidence type="ECO:0000256" key="11">
    <source>
        <dbReference type="HAMAP-Rule" id="MF_01209"/>
    </source>
</evidence>
<dbReference type="Pfam" id="PF00117">
    <property type="entry name" value="GATase"/>
    <property type="match status" value="1"/>
</dbReference>
<keyword evidence="7 11" id="KW-0315">Glutamine amidotransferase</keyword>
<dbReference type="InterPro" id="IPR006274">
    <property type="entry name" value="CarbamoylP_synth_ssu"/>
</dbReference>
<dbReference type="InterPro" id="IPR050472">
    <property type="entry name" value="Anth_synth/Amidotransfase"/>
</dbReference>
<sequence>MSSEIRPGVIVFADGTFFEGRLFGAAPQGQGAFGEAVFQTAMSGYQEILTDPSYSGQIVCFTYPSFGNYGINKEDFESKKAWLSGVVVRDLCEIPSNFRSTQTVAEFLTEQNISGITGVDTRAVVRKIREGGAQTAGIFAGTGKDAARFAALVAAEPSMDGKNLVRGFDGVDANAFVVTYLQAQNIAKETLTPIAVLDFGIKYNILRELIQQGFYPQVFAGDTPLAEQGFDANKFQGFFFSNGPGDPAVVTNGVANIRDLTATGKPCLGICLGHQMLALALGAKTYKLKFGHHGGNQPVKADYRKQVIITSQNHGFAVDEASLKAVTESDARFEVNANDLSAEGFRILGGRYKILSVQYHPEAAPGPRDAAIVFSEFRGLF</sequence>
<dbReference type="UniPathway" id="UPA00070">
    <property type="reaction ID" value="UER00115"/>
</dbReference>
<dbReference type="InterPro" id="IPR002474">
    <property type="entry name" value="CarbamoylP_synth_ssu_N"/>
</dbReference>
<dbReference type="NCBIfam" id="NF009475">
    <property type="entry name" value="PRK12838.1"/>
    <property type="match status" value="1"/>
</dbReference>
<feature type="binding site" evidence="11">
    <location>
        <position position="245"/>
    </location>
    <ligand>
        <name>L-glutamine</name>
        <dbReference type="ChEBI" id="CHEBI:58359"/>
    </ligand>
</feature>
<keyword evidence="14" id="KW-1185">Reference proteome</keyword>
<dbReference type="Proteomes" id="UP000006048">
    <property type="component" value="Chromosome"/>
</dbReference>
<keyword evidence="6 11" id="KW-0067">ATP-binding</keyword>
<dbReference type="PRINTS" id="PR00097">
    <property type="entry name" value="ANTSNTHASEII"/>
</dbReference>
<dbReference type="GO" id="GO:0004359">
    <property type="term" value="F:glutaminase activity"/>
    <property type="evidence" value="ECO:0007669"/>
    <property type="project" value="RHEA"/>
</dbReference>
<dbReference type="NCBIfam" id="TIGR01368">
    <property type="entry name" value="CPSaseIIsmall"/>
    <property type="match status" value="1"/>
</dbReference>
<dbReference type="PANTHER" id="PTHR43418">
    <property type="entry name" value="MULTIFUNCTIONAL TRYPTOPHAN BIOSYNTHESIS PROTEIN-RELATED"/>
    <property type="match status" value="1"/>
</dbReference>
<dbReference type="PRINTS" id="PR00096">
    <property type="entry name" value="GATASE"/>
</dbReference>
<dbReference type="HOGENOM" id="CLU_035901_2_1_12"/>
<dbReference type="Gene3D" id="3.40.50.880">
    <property type="match status" value="1"/>
</dbReference>
<evidence type="ECO:0000256" key="5">
    <source>
        <dbReference type="ARBA" id="ARBA00022741"/>
    </source>
</evidence>
<keyword evidence="8 11" id="KW-0665">Pyrimidine biosynthesis</keyword>